<organism evidence="1 2">
    <name type="scientific">Portunus trituberculatus</name>
    <name type="common">Swimming crab</name>
    <name type="synonym">Neptunus trituberculatus</name>
    <dbReference type="NCBI Taxonomy" id="210409"/>
    <lineage>
        <taxon>Eukaryota</taxon>
        <taxon>Metazoa</taxon>
        <taxon>Ecdysozoa</taxon>
        <taxon>Arthropoda</taxon>
        <taxon>Crustacea</taxon>
        <taxon>Multicrustacea</taxon>
        <taxon>Malacostraca</taxon>
        <taxon>Eumalacostraca</taxon>
        <taxon>Eucarida</taxon>
        <taxon>Decapoda</taxon>
        <taxon>Pleocyemata</taxon>
        <taxon>Brachyura</taxon>
        <taxon>Eubrachyura</taxon>
        <taxon>Portunoidea</taxon>
        <taxon>Portunidae</taxon>
        <taxon>Portuninae</taxon>
        <taxon>Portunus</taxon>
    </lineage>
</organism>
<dbReference type="EMBL" id="VSRR010000447">
    <property type="protein sequence ID" value="MPC15689.1"/>
    <property type="molecule type" value="Genomic_DNA"/>
</dbReference>
<dbReference type="OrthoDB" id="9982095at2759"/>
<name>A0A5B7D1Y1_PORTR</name>
<evidence type="ECO:0000313" key="1">
    <source>
        <dbReference type="EMBL" id="MPC15689.1"/>
    </source>
</evidence>
<keyword evidence="2" id="KW-1185">Reference proteome</keyword>
<evidence type="ECO:0000313" key="2">
    <source>
        <dbReference type="Proteomes" id="UP000324222"/>
    </source>
</evidence>
<protein>
    <submittedName>
        <fullName evidence="1">Uncharacterized protein</fullName>
    </submittedName>
</protein>
<reference evidence="1 2" key="1">
    <citation type="submission" date="2019-05" db="EMBL/GenBank/DDBJ databases">
        <title>Another draft genome of Portunus trituberculatus and its Hox gene families provides insights of decapod evolution.</title>
        <authorList>
            <person name="Jeong J.-H."/>
            <person name="Song I."/>
            <person name="Kim S."/>
            <person name="Choi T."/>
            <person name="Kim D."/>
            <person name="Ryu S."/>
            <person name="Kim W."/>
        </authorList>
    </citation>
    <scope>NUCLEOTIDE SEQUENCE [LARGE SCALE GENOMIC DNA]</scope>
    <source>
        <tissue evidence="1">Muscle</tissue>
    </source>
</reference>
<sequence>MFKEEFELDLEGNDHEEIHVPDFGLHRQGRFIHDFKVVSGMTVFEGFRGGRRCVRGKDGELGE</sequence>
<dbReference type="Proteomes" id="UP000324222">
    <property type="component" value="Unassembled WGS sequence"/>
</dbReference>
<dbReference type="AlphaFoldDB" id="A0A5B7D1Y1"/>
<accession>A0A5B7D1Y1</accession>
<comment type="caution">
    <text evidence="1">The sequence shown here is derived from an EMBL/GenBank/DDBJ whole genome shotgun (WGS) entry which is preliminary data.</text>
</comment>
<gene>
    <name evidence="1" type="ORF">E2C01_008488</name>
</gene>
<proteinExistence type="predicted"/>